<dbReference type="InterPro" id="IPR039574">
    <property type="entry name" value="OGFr"/>
</dbReference>
<reference evidence="3" key="3">
    <citation type="submission" date="2025-09" db="UniProtKB">
        <authorList>
            <consortium name="Ensembl"/>
        </authorList>
    </citation>
    <scope>IDENTIFICATION</scope>
</reference>
<keyword evidence="4" id="KW-1185">Reference proteome</keyword>
<dbReference type="PANTHER" id="PTHR14015:SF1">
    <property type="entry name" value="OPIOID GROWTH FACTOR RECEPTOR"/>
    <property type="match status" value="1"/>
</dbReference>
<protein>
    <submittedName>
        <fullName evidence="3">Opioid growth factor receptor 2</fullName>
    </submittedName>
</protein>
<evidence type="ECO:0000259" key="2">
    <source>
        <dbReference type="Pfam" id="PF04664"/>
    </source>
</evidence>
<sequence length="229" mass="27728">MQNYRHDYPVIVFIYEFHTQWYQKYYKLEHEHTFIQWLFPLQEKGVNYQASELTEEEIEAFCANNTAKMNLLESYKLMLDFYGIELCSVETGEVKRAPNWKERFYNLNHNTHNNLRITRILKCLGTLGFTHYQVPLVRFFLEETLIHGELPNVKQSALNYFMFAVRDKKKRRRLVKFAYMNYDCKDEFVWCPKKIQMMWSKKTGFPYSSRPMGIMTHTQGKRDHQRGSR</sequence>
<dbReference type="GeneTree" id="ENSGT00390000018730"/>
<evidence type="ECO:0000313" key="3">
    <source>
        <dbReference type="Ensembl" id="ENSMMDP00005043938.1"/>
    </source>
</evidence>
<name>A0A667ZYF2_9TELE</name>
<dbReference type="PANTHER" id="PTHR14015">
    <property type="entry name" value="OPIOID GROWTH FACTOR RECEPTOR OGFR ZETA-TYPE OPIOID RECEPTOR"/>
    <property type="match status" value="1"/>
</dbReference>
<dbReference type="Ensembl" id="ENSMMDT00005044817.1">
    <property type="protein sequence ID" value="ENSMMDP00005043938.1"/>
    <property type="gene ID" value="ENSMMDG00005020184.1"/>
</dbReference>
<organism evidence="3 4">
    <name type="scientific">Myripristis murdjan</name>
    <name type="common">pinecone soldierfish</name>
    <dbReference type="NCBI Taxonomy" id="586833"/>
    <lineage>
        <taxon>Eukaryota</taxon>
        <taxon>Metazoa</taxon>
        <taxon>Chordata</taxon>
        <taxon>Craniata</taxon>
        <taxon>Vertebrata</taxon>
        <taxon>Euteleostomi</taxon>
        <taxon>Actinopterygii</taxon>
        <taxon>Neopterygii</taxon>
        <taxon>Teleostei</taxon>
        <taxon>Neoteleostei</taxon>
        <taxon>Acanthomorphata</taxon>
        <taxon>Holocentriformes</taxon>
        <taxon>Holocentridae</taxon>
        <taxon>Myripristis</taxon>
    </lineage>
</organism>
<accession>A0A667ZYF2</accession>
<dbReference type="GO" id="GO:0140625">
    <property type="term" value="F:opioid growth factor receptor activity"/>
    <property type="evidence" value="ECO:0007669"/>
    <property type="project" value="InterPro"/>
</dbReference>
<reference evidence="3" key="2">
    <citation type="submission" date="2025-08" db="UniProtKB">
        <authorList>
            <consortium name="Ensembl"/>
        </authorList>
    </citation>
    <scope>IDENTIFICATION</scope>
</reference>
<dbReference type="GO" id="GO:0016020">
    <property type="term" value="C:membrane"/>
    <property type="evidence" value="ECO:0007669"/>
    <property type="project" value="InterPro"/>
</dbReference>
<evidence type="ECO:0000313" key="4">
    <source>
        <dbReference type="Proteomes" id="UP000472263"/>
    </source>
</evidence>
<reference evidence="3" key="1">
    <citation type="submission" date="2019-06" db="EMBL/GenBank/DDBJ databases">
        <authorList>
            <consortium name="Wellcome Sanger Institute Data Sharing"/>
        </authorList>
    </citation>
    <scope>NUCLEOTIDE SEQUENCE [LARGE SCALE GENOMIC DNA]</scope>
</reference>
<proteinExistence type="inferred from homology"/>
<dbReference type="Proteomes" id="UP000472263">
    <property type="component" value="Chromosome 5"/>
</dbReference>
<dbReference type="AlphaFoldDB" id="A0A667ZYF2"/>
<comment type="similarity">
    <text evidence="1">Belongs to the opioid growth factor receptor family.</text>
</comment>
<dbReference type="InterPro" id="IPR006757">
    <property type="entry name" value="OGF_rcpt"/>
</dbReference>
<feature type="domain" description="Opioid growth factor receptor (OGFr) conserved" evidence="2">
    <location>
        <begin position="7"/>
        <end position="194"/>
    </location>
</feature>
<dbReference type="Pfam" id="PF04664">
    <property type="entry name" value="OGFr_N"/>
    <property type="match status" value="1"/>
</dbReference>
<evidence type="ECO:0000256" key="1">
    <source>
        <dbReference type="ARBA" id="ARBA00010365"/>
    </source>
</evidence>